<dbReference type="GO" id="GO:0005737">
    <property type="term" value="C:cytoplasm"/>
    <property type="evidence" value="ECO:0007669"/>
    <property type="project" value="TreeGrafter"/>
</dbReference>
<evidence type="ECO:0000256" key="2">
    <source>
        <dbReference type="ARBA" id="ARBA00022840"/>
    </source>
</evidence>
<organism evidence="4 5">
    <name type="scientific">Streptomyces regalis</name>
    <dbReference type="NCBI Taxonomy" id="68262"/>
    <lineage>
        <taxon>Bacteria</taxon>
        <taxon>Bacillati</taxon>
        <taxon>Actinomycetota</taxon>
        <taxon>Actinomycetes</taxon>
        <taxon>Kitasatosporales</taxon>
        <taxon>Streptomycetaceae</taxon>
        <taxon>Streptomyces</taxon>
    </lineage>
</organism>
<dbReference type="InterPro" id="IPR041664">
    <property type="entry name" value="AAA_16"/>
</dbReference>
<dbReference type="EMBL" id="LLZG01000301">
    <property type="protein sequence ID" value="KUL30360.1"/>
    <property type="molecule type" value="Genomic_DNA"/>
</dbReference>
<comment type="caution">
    <text evidence="4">The sequence shown here is derived from an EMBL/GenBank/DDBJ whole genome shotgun (WGS) entry which is preliminary data.</text>
</comment>
<gene>
    <name evidence="4" type="ORF">ADL12_27230</name>
</gene>
<sequence>MFVDREESLAGLESVVSALAEGRSSVLVVEGDSGMGKTSLMGEFARRLSTTPESQEQPCRVVLVRAAPGIGSRRPYGPVLDALHALDRPARGRRRLAGFRRTATRGALAAAPDLLSAAVPGLGAVVAAGRVFAEATVATGSIPGDSLLPVESTVTRQLIDVLLQQARAGRPLLVMVDDIQLCDVSTLEFLHLLLPRIEGEPLGLVLGLGLYTAAEGNGRAVEQLLDAWQRDHAELVSRHTLPPLPDWAVRQLVDARLQSHPAPEDFAARLTGATGGHPVFVEQCLRLWRPEDGVRVPLPGSLPAAVLDRFRQLDPTARELLVTGATMGEFFFSHTLAEVSGSPRLQIQDLLHRIEREHGLIRSRHRDEVPDWAAGLGTDWYEFEHRVLQRGIRGEQSEGARRQRHADIAEALPHLQGVDPDAAPLELRALIADHFLQAGPAYAAQTAAAHYGLARSVAVEDLSFAQAEQHCRTAIESARLMPVGRPERDRRLVEAIELLLSMTEVRWKGGQGEQESMGIDALAAEAEQAAQRLGDRLLIARTTLLRGKTLLAVRGVQPSLTKLEEAVERARECGEAGRPALFVAMVEYGRQLPKRDLHAGLRVLLDAERLYASDPRLGEAGNPVLQHARNLNEMQIGVNLFDAGRLGEARHRLLRCTERLRGETLRAELPIALNYLAQLHLAVGSWEEAGTVLREALDFEEERGGDSGWHAYNNALLALLLTREPTRHDEAVRRARDAWVETQHTWLVNLVPIVRNLYVEVLLETDHDRNLARRLCEDTLVDTRDSGMVRSEIAGYVLRSRTHLQDGETDPSARDAHRALALLAEHGDMPALRTEEVLYHAARALQAEDCGNEARDLLDRARTEVLRKADSIDDPVLRTRFLTDVPLNRTLLHDSSAAEGEAGAG</sequence>
<dbReference type="InterPro" id="IPR003593">
    <property type="entry name" value="AAA+_ATPase"/>
</dbReference>
<dbReference type="PANTHER" id="PTHR16305:SF28">
    <property type="entry name" value="GUANYLATE CYCLASE DOMAIN-CONTAINING PROTEIN"/>
    <property type="match status" value="1"/>
</dbReference>
<feature type="domain" description="AAA+ ATPase" evidence="3">
    <location>
        <begin position="23"/>
        <end position="285"/>
    </location>
</feature>
<keyword evidence="5" id="KW-1185">Reference proteome</keyword>
<dbReference type="SMART" id="SM00382">
    <property type="entry name" value="AAA"/>
    <property type="match status" value="1"/>
</dbReference>
<dbReference type="SUPFAM" id="SSF48452">
    <property type="entry name" value="TPR-like"/>
    <property type="match status" value="1"/>
</dbReference>
<dbReference type="Gene3D" id="1.25.40.10">
    <property type="entry name" value="Tetratricopeptide repeat domain"/>
    <property type="match status" value="1"/>
</dbReference>
<dbReference type="SUPFAM" id="SSF52540">
    <property type="entry name" value="P-loop containing nucleoside triphosphate hydrolases"/>
    <property type="match status" value="1"/>
</dbReference>
<reference evidence="5" key="1">
    <citation type="submission" date="2015-10" db="EMBL/GenBank/DDBJ databases">
        <authorList>
            <person name="Ju K.-S."/>
            <person name="Doroghazi J.R."/>
            <person name="Metcalf W.W."/>
        </authorList>
    </citation>
    <scope>NUCLEOTIDE SEQUENCE [LARGE SCALE GENOMIC DNA]</scope>
    <source>
        <strain evidence="5">NRRL 3151</strain>
    </source>
</reference>
<dbReference type="OrthoDB" id="134712at2"/>
<protein>
    <recommendedName>
        <fullName evidence="3">AAA+ ATPase domain-containing protein</fullName>
    </recommendedName>
</protein>
<evidence type="ECO:0000259" key="3">
    <source>
        <dbReference type="SMART" id="SM00382"/>
    </source>
</evidence>
<evidence type="ECO:0000256" key="1">
    <source>
        <dbReference type="ARBA" id="ARBA00022741"/>
    </source>
</evidence>
<dbReference type="PANTHER" id="PTHR16305">
    <property type="entry name" value="TESTICULAR SOLUBLE ADENYLYL CYCLASE"/>
    <property type="match status" value="1"/>
</dbReference>
<keyword evidence="2" id="KW-0067">ATP-binding</keyword>
<dbReference type="Proteomes" id="UP000053923">
    <property type="component" value="Unassembled WGS sequence"/>
</dbReference>
<dbReference type="Pfam" id="PF13191">
    <property type="entry name" value="AAA_16"/>
    <property type="match status" value="1"/>
</dbReference>
<proteinExistence type="predicted"/>
<keyword evidence="1" id="KW-0547">Nucleotide-binding</keyword>
<dbReference type="InterPro" id="IPR011990">
    <property type="entry name" value="TPR-like_helical_dom_sf"/>
</dbReference>
<name>A0A101JNV8_9ACTN</name>
<dbReference type="GO" id="GO:0004016">
    <property type="term" value="F:adenylate cyclase activity"/>
    <property type="evidence" value="ECO:0007669"/>
    <property type="project" value="TreeGrafter"/>
</dbReference>
<evidence type="ECO:0000313" key="5">
    <source>
        <dbReference type="Proteomes" id="UP000053923"/>
    </source>
</evidence>
<dbReference type="GO" id="GO:0005524">
    <property type="term" value="F:ATP binding"/>
    <property type="evidence" value="ECO:0007669"/>
    <property type="project" value="UniProtKB-KW"/>
</dbReference>
<dbReference type="InterPro" id="IPR027417">
    <property type="entry name" value="P-loop_NTPase"/>
</dbReference>
<dbReference type="AlphaFoldDB" id="A0A101JNV8"/>
<accession>A0A101JNV8</accession>
<evidence type="ECO:0000313" key="4">
    <source>
        <dbReference type="EMBL" id="KUL30360.1"/>
    </source>
</evidence>